<dbReference type="Pfam" id="PF13185">
    <property type="entry name" value="GAF_2"/>
    <property type="match status" value="1"/>
</dbReference>
<dbReference type="GO" id="GO:0016020">
    <property type="term" value="C:membrane"/>
    <property type="evidence" value="ECO:0007669"/>
    <property type="project" value="InterPro"/>
</dbReference>
<dbReference type="InterPro" id="IPR011712">
    <property type="entry name" value="Sig_transdc_His_kin_sub3_dim/P"/>
</dbReference>
<dbReference type="CDD" id="cd16917">
    <property type="entry name" value="HATPase_UhpB-NarQ-NarX-like"/>
    <property type="match status" value="1"/>
</dbReference>
<gene>
    <name evidence="4" type="ORF">UFOPK2342_01593</name>
    <name evidence="5" type="ORF">UFOPK3266_01319</name>
</gene>
<sequence length="369" mass="40255">MTVDDNRLVALSDAVMDVARGEDLKTSLRRLVENAVLIVDCMYGALGALSPDGTLEEFTYVGISEESADEIASFPEGKGLLGHLLEHPQPLRVKEIREHPASVGFPEGHPSMAGFLGVPIRIRDEIYGSLYLTQKRNGEEFTEEDEQLVIVLASAAGVAIDSYRGHIAQSQMSVLAERERIARDLHDLVIQRLFATGMMLQTLGKRSSLAVDDAESVQESVDNLDHTISQIRNTIFELQAALPLLDIRSQVVREVDALHSSAGFQIRCEFEGPVNVLVSPELATHIIPVIRELITNAIRHAGATDISLLLSTNKTYCVVTVTDNGKGFVASHRKSGLLNLESRALERQGSFEIFGMGSAGTKAVWQGSL</sequence>
<evidence type="ECO:0000256" key="2">
    <source>
        <dbReference type="ARBA" id="ARBA00022777"/>
    </source>
</evidence>
<dbReference type="SUPFAM" id="SSF55781">
    <property type="entry name" value="GAF domain-like"/>
    <property type="match status" value="1"/>
</dbReference>
<dbReference type="InterPro" id="IPR029016">
    <property type="entry name" value="GAF-like_dom_sf"/>
</dbReference>
<dbReference type="InterPro" id="IPR036890">
    <property type="entry name" value="HATPase_C_sf"/>
</dbReference>
<dbReference type="InterPro" id="IPR050482">
    <property type="entry name" value="Sensor_HK_TwoCompSys"/>
</dbReference>
<name>A0A6J7BIF2_9ZZZZ</name>
<dbReference type="Gene3D" id="3.30.450.40">
    <property type="match status" value="1"/>
</dbReference>
<dbReference type="GO" id="GO:0046983">
    <property type="term" value="F:protein dimerization activity"/>
    <property type="evidence" value="ECO:0007669"/>
    <property type="project" value="InterPro"/>
</dbReference>
<dbReference type="Gene3D" id="1.20.5.1930">
    <property type="match status" value="1"/>
</dbReference>
<organism evidence="5">
    <name type="scientific">freshwater metagenome</name>
    <dbReference type="NCBI Taxonomy" id="449393"/>
    <lineage>
        <taxon>unclassified sequences</taxon>
        <taxon>metagenomes</taxon>
        <taxon>ecological metagenomes</taxon>
    </lineage>
</organism>
<proteinExistence type="predicted"/>
<keyword evidence="2" id="KW-0418">Kinase</keyword>
<dbReference type="InterPro" id="IPR003594">
    <property type="entry name" value="HATPase_dom"/>
</dbReference>
<evidence type="ECO:0000256" key="1">
    <source>
        <dbReference type="ARBA" id="ARBA00022679"/>
    </source>
</evidence>
<feature type="domain" description="GAF" evidence="3">
    <location>
        <begin position="23"/>
        <end position="171"/>
    </location>
</feature>
<dbReference type="Pfam" id="PF02518">
    <property type="entry name" value="HATPase_c"/>
    <property type="match status" value="1"/>
</dbReference>
<dbReference type="GO" id="GO:0000155">
    <property type="term" value="F:phosphorelay sensor kinase activity"/>
    <property type="evidence" value="ECO:0007669"/>
    <property type="project" value="InterPro"/>
</dbReference>
<evidence type="ECO:0000313" key="4">
    <source>
        <dbReference type="EMBL" id="CAB4688011.1"/>
    </source>
</evidence>
<dbReference type="SMART" id="SM00065">
    <property type="entry name" value="GAF"/>
    <property type="match status" value="1"/>
</dbReference>
<evidence type="ECO:0000313" key="5">
    <source>
        <dbReference type="EMBL" id="CAB4844975.1"/>
    </source>
</evidence>
<dbReference type="AlphaFoldDB" id="A0A6J7BIF2"/>
<dbReference type="EMBL" id="CAFBAA010000041">
    <property type="protein sequence ID" value="CAB4844975.1"/>
    <property type="molecule type" value="Genomic_DNA"/>
</dbReference>
<reference evidence="5" key="1">
    <citation type="submission" date="2020-05" db="EMBL/GenBank/DDBJ databases">
        <authorList>
            <person name="Chiriac C."/>
            <person name="Salcher M."/>
            <person name="Ghai R."/>
            <person name="Kavagutti S V."/>
        </authorList>
    </citation>
    <scope>NUCLEOTIDE SEQUENCE</scope>
</reference>
<accession>A0A6J7BIF2</accession>
<dbReference type="InterPro" id="IPR003018">
    <property type="entry name" value="GAF"/>
</dbReference>
<dbReference type="EMBL" id="CAEZXB010000048">
    <property type="protein sequence ID" value="CAB4688011.1"/>
    <property type="molecule type" value="Genomic_DNA"/>
</dbReference>
<dbReference type="SUPFAM" id="SSF55874">
    <property type="entry name" value="ATPase domain of HSP90 chaperone/DNA topoisomerase II/histidine kinase"/>
    <property type="match status" value="1"/>
</dbReference>
<evidence type="ECO:0000259" key="3">
    <source>
        <dbReference type="SMART" id="SM00065"/>
    </source>
</evidence>
<dbReference type="PANTHER" id="PTHR24421">
    <property type="entry name" value="NITRATE/NITRITE SENSOR PROTEIN NARX-RELATED"/>
    <property type="match status" value="1"/>
</dbReference>
<protein>
    <submittedName>
        <fullName evidence="5">Unannotated protein</fullName>
    </submittedName>
</protein>
<dbReference type="PANTHER" id="PTHR24421:SF61">
    <property type="entry name" value="OXYGEN SENSOR HISTIDINE KINASE NREB"/>
    <property type="match status" value="1"/>
</dbReference>
<keyword evidence="1" id="KW-0808">Transferase</keyword>
<dbReference type="Pfam" id="PF07730">
    <property type="entry name" value="HisKA_3"/>
    <property type="match status" value="1"/>
</dbReference>
<dbReference type="Gene3D" id="3.30.565.10">
    <property type="entry name" value="Histidine kinase-like ATPase, C-terminal domain"/>
    <property type="match status" value="1"/>
</dbReference>